<dbReference type="SUPFAM" id="SSF57850">
    <property type="entry name" value="RING/U-box"/>
    <property type="match status" value="1"/>
</dbReference>
<evidence type="ECO:0000256" key="3">
    <source>
        <dbReference type="ARBA" id="ARBA00022833"/>
    </source>
</evidence>
<gene>
    <name evidence="7" type="ORF">PG991_002844</name>
</gene>
<keyword evidence="2 4" id="KW-0863">Zinc-finger</keyword>
<dbReference type="SMART" id="SM00744">
    <property type="entry name" value="RINGv"/>
    <property type="match status" value="1"/>
</dbReference>
<evidence type="ECO:0000313" key="7">
    <source>
        <dbReference type="EMBL" id="KAK8033446.1"/>
    </source>
</evidence>
<keyword evidence="8" id="KW-1185">Reference proteome</keyword>
<evidence type="ECO:0000256" key="5">
    <source>
        <dbReference type="SAM" id="MobiDB-lite"/>
    </source>
</evidence>
<dbReference type="PANTHER" id="PTHR45931:SF3">
    <property type="entry name" value="RING ZINC FINGER-CONTAINING PROTEIN"/>
    <property type="match status" value="1"/>
</dbReference>
<evidence type="ECO:0000256" key="2">
    <source>
        <dbReference type="ARBA" id="ARBA00022771"/>
    </source>
</evidence>
<feature type="region of interest" description="Disordered" evidence="5">
    <location>
        <begin position="222"/>
        <end position="260"/>
    </location>
</feature>
<sequence>MASNNPRAGQHLDASAGREVVDPENDPRAEYDDVPDLGPFNRPNRRTLHDTDSDPDEEDIEEHMHHHIPGGIFRRRSTFRTPDAQNPRSQERARPDSQEDVIRRFTELLSSINGAGVVSRNGPQPMFGGVGEGGGGPQVRVTRFQSGPYSGVSSFTITSGSTRTIRPGGNGGPPEDPFQSYDIPFRRNLGSSRITLVSFSSSSANRNPRVFGDIFGRAGTHAPFPMPPNFPNAHGDDENDLGGRAFPGQPGGPGGPGGPGMDFPAILQHLFSTVLNPNAIHGDAVHSQEALDRIITNLMEANPQSNAPPPASEDTISKLPRKKLDEQMLGPELKGECTICIDDVGLGDEVIVLPCKHWFHDECVVLWLKEHNTCPICRSPVEGESAGQPQRDEAPAAASEAEPSSSSRPSAAERRRTNLRQSARDRIDSIRATGGLSSDSRSASQRRSSNSPPMNPPAYQPSRVRSPSPLSRRSTFSERSSDRSGGGGGGGGGPLHWLRDTFGRNNRS</sequence>
<comment type="caution">
    <text evidence="7">The sequence shown here is derived from an EMBL/GenBank/DDBJ whole genome shotgun (WGS) entry which is preliminary data.</text>
</comment>
<feature type="domain" description="RING-type" evidence="6">
    <location>
        <begin position="337"/>
        <end position="378"/>
    </location>
</feature>
<accession>A0ABR1SGI5</accession>
<dbReference type="InterPro" id="IPR013083">
    <property type="entry name" value="Znf_RING/FYVE/PHD"/>
</dbReference>
<feature type="compositionally biased region" description="Basic and acidic residues" evidence="5">
    <location>
        <begin position="89"/>
        <end position="98"/>
    </location>
</feature>
<feature type="compositionally biased region" description="Polar residues" evidence="5">
    <location>
        <begin position="79"/>
        <end position="88"/>
    </location>
</feature>
<dbReference type="Pfam" id="PF13639">
    <property type="entry name" value="zf-RING_2"/>
    <property type="match status" value="1"/>
</dbReference>
<feature type="compositionally biased region" description="Basic residues" evidence="5">
    <location>
        <begin position="65"/>
        <end position="78"/>
    </location>
</feature>
<dbReference type="PANTHER" id="PTHR45931">
    <property type="entry name" value="SI:CH211-59O9.10"/>
    <property type="match status" value="1"/>
</dbReference>
<feature type="region of interest" description="Disordered" evidence="5">
    <location>
        <begin position="1"/>
        <end position="98"/>
    </location>
</feature>
<dbReference type="Gene3D" id="3.30.40.10">
    <property type="entry name" value="Zinc/RING finger domain, C3HC4 (zinc finger)"/>
    <property type="match status" value="1"/>
</dbReference>
<name>A0ABR1SGI5_9PEZI</name>
<dbReference type="EMBL" id="JAQQWI010000006">
    <property type="protein sequence ID" value="KAK8033446.1"/>
    <property type="molecule type" value="Genomic_DNA"/>
</dbReference>
<feature type="region of interest" description="Disordered" evidence="5">
    <location>
        <begin position="381"/>
        <end position="508"/>
    </location>
</feature>
<reference evidence="7 8" key="1">
    <citation type="submission" date="2023-01" db="EMBL/GenBank/DDBJ databases">
        <title>Analysis of 21 Apiospora genomes using comparative genomics revels a genus with tremendous synthesis potential of carbohydrate active enzymes and secondary metabolites.</title>
        <authorList>
            <person name="Sorensen T."/>
        </authorList>
    </citation>
    <scope>NUCLEOTIDE SEQUENCE [LARGE SCALE GENOMIC DNA]</scope>
    <source>
        <strain evidence="7 8">CBS 20057</strain>
    </source>
</reference>
<feature type="compositionally biased region" description="Low complexity" evidence="5">
    <location>
        <begin position="395"/>
        <end position="410"/>
    </location>
</feature>
<dbReference type="InterPro" id="IPR011016">
    <property type="entry name" value="Znf_RING-CH"/>
</dbReference>
<proteinExistence type="predicted"/>
<evidence type="ECO:0000256" key="1">
    <source>
        <dbReference type="ARBA" id="ARBA00022723"/>
    </source>
</evidence>
<feature type="compositionally biased region" description="Low complexity" evidence="5">
    <location>
        <begin position="437"/>
        <end position="452"/>
    </location>
</feature>
<dbReference type="Proteomes" id="UP001396898">
    <property type="component" value="Unassembled WGS sequence"/>
</dbReference>
<keyword evidence="1" id="KW-0479">Metal-binding</keyword>
<organism evidence="7 8">
    <name type="scientific">Apiospora marii</name>
    <dbReference type="NCBI Taxonomy" id="335849"/>
    <lineage>
        <taxon>Eukaryota</taxon>
        <taxon>Fungi</taxon>
        <taxon>Dikarya</taxon>
        <taxon>Ascomycota</taxon>
        <taxon>Pezizomycotina</taxon>
        <taxon>Sordariomycetes</taxon>
        <taxon>Xylariomycetidae</taxon>
        <taxon>Amphisphaeriales</taxon>
        <taxon>Apiosporaceae</taxon>
        <taxon>Apiospora</taxon>
    </lineage>
</organism>
<evidence type="ECO:0000256" key="4">
    <source>
        <dbReference type="PROSITE-ProRule" id="PRU00175"/>
    </source>
</evidence>
<feature type="compositionally biased region" description="Basic and acidic residues" evidence="5">
    <location>
        <begin position="19"/>
        <end position="31"/>
    </location>
</feature>
<dbReference type="InterPro" id="IPR051834">
    <property type="entry name" value="RING_finger_E3_ligase"/>
</dbReference>
<dbReference type="InterPro" id="IPR001841">
    <property type="entry name" value="Znf_RING"/>
</dbReference>
<feature type="compositionally biased region" description="Gly residues" evidence="5">
    <location>
        <begin position="249"/>
        <end position="260"/>
    </location>
</feature>
<feature type="compositionally biased region" description="Low complexity" evidence="5">
    <location>
        <begin position="461"/>
        <end position="474"/>
    </location>
</feature>
<evidence type="ECO:0000259" key="6">
    <source>
        <dbReference type="PROSITE" id="PS50089"/>
    </source>
</evidence>
<keyword evidence="3" id="KW-0862">Zinc</keyword>
<evidence type="ECO:0000313" key="8">
    <source>
        <dbReference type="Proteomes" id="UP001396898"/>
    </source>
</evidence>
<feature type="compositionally biased region" description="Basic and acidic residues" evidence="5">
    <location>
        <begin position="411"/>
        <end position="429"/>
    </location>
</feature>
<protein>
    <recommendedName>
        <fullName evidence="6">RING-type domain-containing protein</fullName>
    </recommendedName>
</protein>
<dbReference type="SMART" id="SM00184">
    <property type="entry name" value="RING"/>
    <property type="match status" value="1"/>
</dbReference>
<dbReference type="PROSITE" id="PS50089">
    <property type="entry name" value="ZF_RING_2"/>
    <property type="match status" value="1"/>
</dbReference>
<feature type="region of interest" description="Disordered" evidence="5">
    <location>
        <begin position="146"/>
        <end position="178"/>
    </location>
</feature>
<feature type="compositionally biased region" description="Polar residues" evidence="5">
    <location>
        <begin position="146"/>
        <end position="164"/>
    </location>
</feature>
<feature type="compositionally biased region" description="Gly residues" evidence="5">
    <location>
        <begin position="484"/>
        <end position="494"/>
    </location>
</feature>